<gene>
    <name evidence="2" type="ORF">SAMN05216198_2414</name>
</gene>
<dbReference type="STRING" id="797277.SAMN05216198_2414"/>
<dbReference type="SUPFAM" id="SSF117070">
    <property type="entry name" value="LEA14-like"/>
    <property type="match status" value="1"/>
</dbReference>
<dbReference type="SMART" id="SM00769">
    <property type="entry name" value="WHy"/>
    <property type="match status" value="1"/>
</dbReference>
<dbReference type="Proteomes" id="UP000243426">
    <property type="component" value="Chromosome I"/>
</dbReference>
<sequence length="158" mass="18215">MTRSPGLMLMILLAGLFGLNGCAVFDRSYTEPEVRLANVEMLKSNLWEQSFRLRLRVDNPNSRNLPIRGMHYQVYLNNMRLATGVTDKAFNVPAYGSEYFDVTVRSNIWRHLGDLVKLVEHQQPVNYRIDGHIRTGLFLSPKLTLREEGTIDPSDMRF</sequence>
<organism evidence="2 3">
    <name type="scientific">Halopseudomonas litoralis</name>
    <dbReference type="NCBI Taxonomy" id="797277"/>
    <lineage>
        <taxon>Bacteria</taxon>
        <taxon>Pseudomonadati</taxon>
        <taxon>Pseudomonadota</taxon>
        <taxon>Gammaproteobacteria</taxon>
        <taxon>Pseudomonadales</taxon>
        <taxon>Pseudomonadaceae</taxon>
        <taxon>Halopseudomonas</taxon>
    </lineage>
</organism>
<evidence type="ECO:0000259" key="1">
    <source>
        <dbReference type="SMART" id="SM00769"/>
    </source>
</evidence>
<dbReference type="OrthoDB" id="369213at2"/>
<dbReference type="EMBL" id="LT629748">
    <property type="protein sequence ID" value="SDS64273.1"/>
    <property type="molecule type" value="Genomic_DNA"/>
</dbReference>
<dbReference type="InterPro" id="IPR013990">
    <property type="entry name" value="WHy-dom"/>
</dbReference>
<dbReference type="GO" id="GO:0009269">
    <property type="term" value="P:response to desiccation"/>
    <property type="evidence" value="ECO:0007669"/>
    <property type="project" value="InterPro"/>
</dbReference>
<keyword evidence="3" id="KW-1185">Reference proteome</keyword>
<dbReference type="Pfam" id="PF03168">
    <property type="entry name" value="LEA_2"/>
    <property type="match status" value="1"/>
</dbReference>
<feature type="domain" description="Water stress and hypersensitive response" evidence="1">
    <location>
        <begin position="34"/>
        <end position="150"/>
    </location>
</feature>
<evidence type="ECO:0000313" key="2">
    <source>
        <dbReference type="EMBL" id="SDS64273.1"/>
    </source>
</evidence>
<evidence type="ECO:0000313" key="3">
    <source>
        <dbReference type="Proteomes" id="UP000243426"/>
    </source>
</evidence>
<dbReference type="RefSeq" id="WP_157718669.1">
    <property type="nucleotide sequence ID" value="NZ_LT629748.1"/>
</dbReference>
<dbReference type="AlphaFoldDB" id="A0A1H1TVF8"/>
<dbReference type="InterPro" id="IPR004864">
    <property type="entry name" value="LEA_2"/>
</dbReference>
<reference evidence="3" key="1">
    <citation type="submission" date="2016-10" db="EMBL/GenBank/DDBJ databases">
        <authorList>
            <person name="Varghese N."/>
            <person name="Submissions S."/>
        </authorList>
    </citation>
    <scope>NUCLEOTIDE SEQUENCE [LARGE SCALE GENOMIC DNA]</scope>
    <source>
        <strain evidence="3">2SM5</strain>
    </source>
</reference>
<accession>A0A1H1TVF8</accession>
<name>A0A1H1TVF8_9GAMM</name>
<proteinExistence type="predicted"/>
<protein>
    <submittedName>
        <fullName evidence="2">LEA14-like dessication related protein</fullName>
    </submittedName>
</protein>
<dbReference type="Gene3D" id="2.60.40.1820">
    <property type="match status" value="1"/>
</dbReference>